<dbReference type="eggNOG" id="COG3334">
    <property type="taxonomic scope" value="Bacteria"/>
</dbReference>
<feature type="coiled-coil region" evidence="1">
    <location>
        <begin position="63"/>
        <end position="125"/>
    </location>
</feature>
<dbReference type="KEGG" id="tpd:Teth39_1252"/>
<dbReference type="Gene3D" id="1.10.220.30">
    <property type="match status" value="1"/>
</dbReference>
<dbReference type="Proteomes" id="UP000002156">
    <property type="component" value="Chromosome"/>
</dbReference>
<accession>B0K9U3</accession>
<dbReference type="STRING" id="340099.Teth39_1252"/>
<evidence type="ECO:0000313" key="5">
    <source>
        <dbReference type="Proteomes" id="UP000002156"/>
    </source>
</evidence>
<dbReference type="HOGENOM" id="CLU_111962_1_0_9"/>
<keyword evidence="2" id="KW-0812">Transmembrane</keyword>
<dbReference type="Pfam" id="PF03448">
    <property type="entry name" value="MgtE_N"/>
    <property type="match status" value="1"/>
</dbReference>
<dbReference type="CDD" id="cd12083">
    <property type="entry name" value="DD_cGKI"/>
    <property type="match status" value="1"/>
</dbReference>
<dbReference type="InterPro" id="IPR006668">
    <property type="entry name" value="Mg_transptr_MgtE_intracell_dom"/>
</dbReference>
<proteinExistence type="predicted"/>
<dbReference type="SUPFAM" id="SSF90257">
    <property type="entry name" value="Myosin rod fragments"/>
    <property type="match status" value="1"/>
</dbReference>
<evidence type="ECO:0000256" key="1">
    <source>
        <dbReference type="SAM" id="Coils"/>
    </source>
</evidence>
<feature type="transmembrane region" description="Helical" evidence="2">
    <location>
        <begin position="14"/>
        <end position="37"/>
    </location>
</feature>
<dbReference type="AlphaFoldDB" id="B0K9U3"/>
<gene>
    <name evidence="4" type="ordered locus">Teth39_1252</name>
</gene>
<dbReference type="SUPFAM" id="SSF158791">
    <property type="entry name" value="MgtE N-terminal domain-like"/>
    <property type="match status" value="1"/>
</dbReference>
<evidence type="ECO:0000313" key="4">
    <source>
        <dbReference type="EMBL" id="ABY94906.1"/>
    </source>
</evidence>
<dbReference type="RefSeq" id="WP_009052412.1">
    <property type="nucleotide sequence ID" value="NC_010321.1"/>
</dbReference>
<protein>
    <recommendedName>
        <fullName evidence="3">Magnesium transporter MgtE intracellular domain-containing protein</fullName>
    </recommendedName>
</protein>
<dbReference type="Gene3D" id="1.20.5.300">
    <property type="match status" value="1"/>
</dbReference>
<keyword evidence="2" id="KW-1133">Transmembrane helix</keyword>
<dbReference type="EMBL" id="CP000924">
    <property type="protein sequence ID" value="ABY94906.1"/>
    <property type="molecule type" value="Genomic_DNA"/>
</dbReference>
<feature type="domain" description="Magnesium transporter MgtE intracellular" evidence="3">
    <location>
        <begin position="130"/>
        <end position="184"/>
    </location>
</feature>
<organism evidence="4 5">
    <name type="scientific">Thermoanaerobacter pseudethanolicus (strain ATCC 33223 / 39E)</name>
    <name type="common">Clostridium thermohydrosulfuricum</name>
    <dbReference type="NCBI Taxonomy" id="340099"/>
    <lineage>
        <taxon>Bacteria</taxon>
        <taxon>Bacillati</taxon>
        <taxon>Bacillota</taxon>
        <taxon>Clostridia</taxon>
        <taxon>Thermoanaerobacterales</taxon>
        <taxon>Thermoanaerobacteraceae</taxon>
        <taxon>Thermoanaerobacter</taxon>
    </lineage>
</organism>
<sequence precursor="true">MQNQDIQTKRNSKIWLIILIIFLILVGGIVSAVYFNLFGSQTFLKKQLANVPVLGSLISPVPVEDKNTQINKLTDELKAKDEKIAEYETQLKEKEDQINSLKAELEKVQKESDSLKQQLENKQTNLKDIASYYQNMDPQNAAQILNNMSDEDIIKILRYMDKDSASKILESLKAEKAAKITNILLKNATMIP</sequence>
<name>B0K9U3_THEP3</name>
<evidence type="ECO:0000256" key="2">
    <source>
        <dbReference type="SAM" id="Phobius"/>
    </source>
</evidence>
<keyword evidence="1" id="KW-0175">Coiled coil</keyword>
<reference evidence="5" key="1">
    <citation type="submission" date="2008-01" db="EMBL/GenBank/DDBJ databases">
        <title>Complete sequence of Thermoanaerobacter pseudethanolicus 39E.</title>
        <authorList>
            <person name="Copeland A."/>
            <person name="Lucas S."/>
            <person name="Lapidus A."/>
            <person name="Barry K."/>
            <person name="Glavina del Rio T."/>
            <person name="Dalin E."/>
            <person name="Tice H."/>
            <person name="Pitluck S."/>
            <person name="Bruce D."/>
            <person name="Goodwin L."/>
            <person name="Saunders E."/>
            <person name="Brettin T."/>
            <person name="Detter J.C."/>
            <person name="Han C."/>
            <person name="Schmutz J."/>
            <person name="Larimer F."/>
            <person name="Land M."/>
            <person name="Hauser L."/>
            <person name="Kyrpides N."/>
            <person name="Lykidis A."/>
            <person name="Hemme C."/>
            <person name="Fields M.W."/>
            <person name="He Z."/>
            <person name="Zhou J."/>
            <person name="Richardson P."/>
        </authorList>
    </citation>
    <scope>NUCLEOTIDE SEQUENCE [LARGE SCALE GENOMIC DNA]</scope>
    <source>
        <strain evidence="5">ATCC 33223 / DSM 2355 / 39E</strain>
    </source>
</reference>
<keyword evidence="2" id="KW-0472">Membrane</keyword>
<keyword evidence="5" id="KW-1185">Reference proteome</keyword>
<evidence type="ECO:0000259" key="3">
    <source>
        <dbReference type="Pfam" id="PF03448"/>
    </source>
</evidence>